<feature type="transmembrane region" description="Helical" evidence="1">
    <location>
        <begin position="255"/>
        <end position="273"/>
    </location>
</feature>
<feature type="transmembrane region" description="Helical" evidence="1">
    <location>
        <begin position="285"/>
        <end position="304"/>
    </location>
</feature>
<keyword evidence="1" id="KW-1133">Transmembrane helix</keyword>
<dbReference type="Proteomes" id="UP000886803">
    <property type="component" value="Unassembled WGS sequence"/>
</dbReference>
<protein>
    <submittedName>
        <fullName evidence="2">Uncharacterized protein</fullName>
    </submittedName>
</protein>
<feature type="transmembrane region" description="Helical" evidence="1">
    <location>
        <begin position="232"/>
        <end position="249"/>
    </location>
</feature>
<reference evidence="2" key="2">
    <citation type="submission" date="2021-04" db="EMBL/GenBank/DDBJ databases">
        <authorList>
            <person name="Gilroy R."/>
        </authorList>
    </citation>
    <scope>NUCLEOTIDE SEQUENCE</scope>
    <source>
        <strain evidence="2">ChiBcec8-13705</strain>
    </source>
</reference>
<keyword evidence="1" id="KW-0812">Transmembrane</keyword>
<keyword evidence="1" id="KW-0472">Membrane</keyword>
<comment type="caution">
    <text evidence="2">The sequence shown here is derived from an EMBL/GenBank/DDBJ whole genome shotgun (WGS) entry which is preliminary data.</text>
</comment>
<reference evidence="2" key="1">
    <citation type="journal article" date="2021" name="PeerJ">
        <title>Extensive microbial diversity within the chicken gut microbiome revealed by metagenomics and culture.</title>
        <authorList>
            <person name="Gilroy R."/>
            <person name="Ravi A."/>
            <person name="Getino M."/>
            <person name="Pursley I."/>
            <person name="Horton D.L."/>
            <person name="Alikhan N.F."/>
            <person name="Baker D."/>
            <person name="Gharbi K."/>
            <person name="Hall N."/>
            <person name="Watson M."/>
            <person name="Adriaenssens E.M."/>
            <person name="Foster-Nyarko E."/>
            <person name="Jarju S."/>
            <person name="Secka A."/>
            <person name="Antonio M."/>
            <person name="Oren A."/>
            <person name="Chaudhuri R.R."/>
            <person name="La Ragione R."/>
            <person name="Hildebrand F."/>
            <person name="Pallen M.J."/>
        </authorList>
    </citation>
    <scope>NUCLEOTIDE SEQUENCE</scope>
    <source>
        <strain evidence="2">ChiBcec8-13705</strain>
    </source>
</reference>
<name>A0A9D2M575_9FIRM</name>
<gene>
    <name evidence="2" type="ORF">H9945_02890</name>
</gene>
<evidence type="ECO:0000313" key="2">
    <source>
        <dbReference type="EMBL" id="HJB41422.1"/>
    </source>
</evidence>
<dbReference type="AlphaFoldDB" id="A0A9D2M575"/>
<accession>A0A9D2M575</accession>
<feature type="transmembrane region" description="Helical" evidence="1">
    <location>
        <begin position="357"/>
        <end position="382"/>
    </location>
</feature>
<evidence type="ECO:0000256" key="1">
    <source>
        <dbReference type="SAM" id="Phobius"/>
    </source>
</evidence>
<proteinExistence type="predicted"/>
<feature type="transmembrane region" description="Helical" evidence="1">
    <location>
        <begin position="206"/>
        <end position="225"/>
    </location>
</feature>
<sequence>MFGFANALLLALVLAAGVDAVLALRAAAPGRGRCRRALAGLWHTPHLLFGPWGTAARLRAGEVLFTVGLCCYEVSVAFCNSMARDAWPWVQGVLAPALDWAAFLCWGAKILLGTRYTWRELTVAGALYFIARWVHFNSHNIFWIGLVVAVLAAKDLDLRRALDAFLAVGAATVVLVMLLNAGNLLPPAPDLAGERNVTEIRLTLGYGHPNTFGGLAFGLGLGYAMRRAARPRWGDAAVLAVLGVLIWAGPASRTAALACLALAAGLAFCRLRAGAAIPRAAARVYAAAVPALAAANFLLPLGMYKNGPGWSDFGPAWLSALDNLLTGRLSMVWLAYRLLPVKIAGQMLPDWPALDCSFVYALYQFGPAVAVLLAALLIAALWGYARRGDRVLVFCLLAMLVYAFMESQSFHLTTNPAALLLAGAVFGQKPERWLGGKRQAESI</sequence>
<feature type="transmembrane region" description="Helical" evidence="1">
    <location>
        <begin position="165"/>
        <end position="186"/>
    </location>
</feature>
<dbReference type="EMBL" id="DWYG01000031">
    <property type="protein sequence ID" value="HJB41422.1"/>
    <property type="molecule type" value="Genomic_DNA"/>
</dbReference>
<feature type="transmembrane region" description="Helical" evidence="1">
    <location>
        <begin position="133"/>
        <end position="153"/>
    </location>
</feature>
<feature type="transmembrane region" description="Helical" evidence="1">
    <location>
        <begin position="388"/>
        <end position="405"/>
    </location>
</feature>
<evidence type="ECO:0000313" key="3">
    <source>
        <dbReference type="Proteomes" id="UP000886803"/>
    </source>
</evidence>
<organism evidence="2 3">
    <name type="scientific">Candidatus Gemmiger avicola</name>
    <dbReference type="NCBI Taxonomy" id="2838605"/>
    <lineage>
        <taxon>Bacteria</taxon>
        <taxon>Bacillati</taxon>
        <taxon>Bacillota</taxon>
        <taxon>Clostridia</taxon>
        <taxon>Eubacteriales</taxon>
        <taxon>Gemmiger</taxon>
    </lineage>
</organism>